<dbReference type="Pfam" id="PF04193">
    <property type="entry name" value="PQ-loop"/>
    <property type="match status" value="1"/>
</dbReference>
<keyword evidence="3 5" id="KW-1133">Transmembrane helix</keyword>
<feature type="transmembrane region" description="Helical" evidence="5">
    <location>
        <begin position="92"/>
        <end position="113"/>
    </location>
</feature>
<dbReference type="OrthoDB" id="8048523at2759"/>
<dbReference type="Gene3D" id="1.20.1280.290">
    <property type="match status" value="1"/>
</dbReference>
<gene>
    <name evidence="7" type="primary">LOC110426558</name>
</gene>
<accession>A0A6J1BDT5</accession>
<name>A0A6J1BDT5_9ROSI</name>
<reference evidence="7" key="1">
    <citation type="submission" date="2025-08" db="UniProtKB">
        <authorList>
            <consortium name="RefSeq"/>
        </authorList>
    </citation>
    <scope>IDENTIFICATION</scope>
    <source>
        <tissue evidence="7">Leaf</tissue>
    </source>
</reference>
<keyword evidence="2 5" id="KW-0812">Transmembrane</keyword>
<feature type="transmembrane region" description="Helical" evidence="5">
    <location>
        <begin position="61"/>
        <end position="80"/>
    </location>
</feature>
<dbReference type="InterPro" id="IPR006603">
    <property type="entry name" value="PQ-loop_rpt"/>
</dbReference>
<dbReference type="SMART" id="SM00679">
    <property type="entry name" value="CTNS"/>
    <property type="match status" value="1"/>
</dbReference>
<dbReference type="Proteomes" id="UP000504621">
    <property type="component" value="Unplaced"/>
</dbReference>
<sequence length="209" mass="23671">MAIRCPRRGECWEWARVYINYCICSASDEGSFALGLISVITWSVAEIPQIITNYKEKSIEGLSLGFLITWIIGDLFNLFSCILEPATLPTQFYMAVLYTMTTSILAAQTVYYGHIYPQLKYKRVCHKGSKERQPEAVEKVGKQSNNFGVKEVIGADRLSSPIPLPAINVKSSPGRELYYIKISIKKSYSHSRILPRTKNDSSFSYNKFS</sequence>
<evidence type="ECO:0000256" key="5">
    <source>
        <dbReference type="SAM" id="Phobius"/>
    </source>
</evidence>
<comment type="subcellular location">
    <subcellularLocation>
        <location evidence="1">Membrane</location>
        <topology evidence="1">Multi-pass membrane protein</topology>
    </subcellularLocation>
</comment>
<evidence type="ECO:0000256" key="1">
    <source>
        <dbReference type="ARBA" id="ARBA00004141"/>
    </source>
</evidence>
<evidence type="ECO:0000256" key="2">
    <source>
        <dbReference type="ARBA" id="ARBA00022692"/>
    </source>
</evidence>
<dbReference type="InterPro" id="IPR051415">
    <property type="entry name" value="LAAT-1"/>
</dbReference>
<organism evidence="6 7">
    <name type="scientific">Herrania umbratica</name>
    <dbReference type="NCBI Taxonomy" id="108875"/>
    <lineage>
        <taxon>Eukaryota</taxon>
        <taxon>Viridiplantae</taxon>
        <taxon>Streptophyta</taxon>
        <taxon>Embryophyta</taxon>
        <taxon>Tracheophyta</taxon>
        <taxon>Spermatophyta</taxon>
        <taxon>Magnoliopsida</taxon>
        <taxon>eudicotyledons</taxon>
        <taxon>Gunneridae</taxon>
        <taxon>Pentapetalae</taxon>
        <taxon>rosids</taxon>
        <taxon>malvids</taxon>
        <taxon>Malvales</taxon>
        <taxon>Malvaceae</taxon>
        <taxon>Byttnerioideae</taxon>
        <taxon>Herrania</taxon>
    </lineage>
</organism>
<dbReference type="RefSeq" id="XP_021297470.1">
    <property type="nucleotide sequence ID" value="XM_021441795.1"/>
</dbReference>
<evidence type="ECO:0000256" key="3">
    <source>
        <dbReference type="ARBA" id="ARBA00022989"/>
    </source>
</evidence>
<dbReference type="GeneID" id="110426558"/>
<protein>
    <submittedName>
        <fullName evidence="7">Seven transmembrane protein 1-like</fullName>
    </submittedName>
</protein>
<evidence type="ECO:0000313" key="7">
    <source>
        <dbReference type="RefSeq" id="XP_021297470.1"/>
    </source>
</evidence>
<dbReference type="AlphaFoldDB" id="A0A6J1BDT5"/>
<dbReference type="FunFam" id="1.20.1280.290:FF:000019">
    <property type="entry name" value="PQ-loop repeat family protein / transmembrane family protein"/>
    <property type="match status" value="1"/>
</dbReference>
<dbReference type="PANTHER" id="PTHR16201">
    <property type="entry name" value="SEVEN TRANSMEMBRANE PROTEIN 1-RELATED"/>
    <property type="match status" value="1"/>
</dbReference>
<proteinExistence type="predicted"/>
<dbReference type="GO" id="GO:0016020">
    <property type="term" value="C:membrane"/>
    <property type="evidence" value="ECO:0007669"/>
    <property type="project" value="UniProtKB-SubCell"/>
</dbReference>
<keyword evidence="6" id="KW-1185">Reference proteome</keyword>
<evidence type="ECO:0000313" key="6">
    <source>
        <dbReference type="Proteomes" id="UP000504621"/>
    </source>
</evidence>
<dbReference type="PANTHER" id="PTHR16201:SF44">
    <property type="entry name" value="SEVEN TRANSMEMBRANE PROTEIN 1"/>
    <property type="match status" value="1"/>
</dbReference>
<keyword evidence="4 5" id="KW-0472">Membrane</keyword>
<evidence type="ECO:0000256" key="4">
    <source>
        <dbReference type="ARBA" id="ARBA00023136"/>
    </source>
</evidence>